<dbReference type="EMBL" id="CABITT030000007">
    <property type="protein sequence ID" value="VVB11724.1"/>
    <property type="molecule type" value="Genomic_DNA"/>
</dbReference>
<name>A0A565CDN1_9BRAS</name>
<organism evidence="1 2">
    <name type="scientific">Arabis nemorensis</name>
    <dbReference type="NCBI Taxonomy" id="586526"/>
    <lineage>
        <taxon>Eukaryota</taxon>
        <taxon>Viridiplantae</taxon>
        <taxon>Streptophyta</taxon>
        <taxon>Embryophyta</taxon>
        <taxon>Tracheophyta</taxon>
        <taxon>Spermatophyta</taxon>
        <taxon>Magnoliopsida</taxon>
        <taxon>eudicotyledons</taxon>
        <taxon>Gunneridae</taxon>
        <taxon>Pentapetalae</taxon>
        <taxon>rosids</taxon>
        <taxon>malvids</taxon>
        <taxon>Brassicales</taxon>
        <taxon>Brassicaceae</taxon>
        <taxon>Arabideae</taxon>
        <taxon>Arabis</taxon>
    </lineage>
</organism>
<dbReference type="AlphaFoldDB" id="A0A565CDN1"/>
<evidence type="ECO:0000313" key="1">
    <source>
        <dbReference type="EMBL" id="VVB11724.1"/>
    </source>
</evidence>
<keyword evidence="2" id="KW-1185">Reference proteome</keyword>
<protein>
    <submittedName>
        <fullName evidence="1">Uncharacterized protein</fullName>
    </submittedName>
</protein>
<accession>A0A565CDN1</accession>
<comment type="caution">
    <text evidence="1">The sequence shown here is derived from an EMBL/GenBank/DDBJ whole genome shotgun (WGS) entry which is preliminary data.</text>
</comment>
<dbReference type="Proteomes" id="UP000489600">
    <property type="component" value="Unassembled WGS sequence"/>
</dbReference>
<evidence type="ECO:0000313" key="2">
    <source>
        <dbReference type="Proteomes" id="UP000489600"/>
    </source>
</evidence>
<gene>
    <name evidence="1" type="ORF">ANE_LOCUS22168</name>
</gene>
<reference evidence="1" key="1">
    <citation type="submission" date="2019-07" db="EMBL/GenBank/DDBJ databases">
        <authorList>
            <person name="Dittberner H."/>
        </authorList>
    </citation>
    <scope>NUCLEOTIDE SEQUENCE [LARGE SCALE GENOMIC DNA]</scope>
</reference>
<proteinExistence type="predicted"/>
<sequence>MIAGSDPYKVVAMVFEELGYRSAIDRMSFGAYGECRSLSLPSKAVLILFTKSVSWSWFGLSRLVRGDIL</sequence>